<feature type="compositionally biased region" description="Basic and acidic residues" evidence="1">
    <location>
        <begin position="621"/>
        <end position="634"/>
    </location>
</feature>
<protein>
    <submittedName>
        <fullName evidence="2">Uncharacterized protein</fullName>
    </submittedName>
</protein>
<feature type="compositionally biased region" description="Polar residues" evidence="1">
    <location>
        <begin position="1291"/>
        <end position="1306"/>
    </location>
</feature>
<dbReference type="EMBL" id="MU865044">
    <property type="protein sequence ID" value="KAK4459161.1"/>
    <property type="molecule type" value="Genomic_DNA"/>
</dbReference>
<feature type="region of interest" description="Disordered" evidence="1">
    <location>
        <begin position="658"/>
        <end position="1152"/>
    </location>
</feature>
<feature type="compositionally biased region" description="Basic and acidic residues" evidence="1">
    <location>
        <begin position="1040"/>
        <end position="1050"/>
    </location>
</feature>
<feature type="compositionally biased region" description="Acidic residues" evidence="1">
    <location>
        <begin position="585"/>
        <end position="607"/>
    </location>
</feature>
<reference evidence="2" key="2">
    <citation type="submission" date="2023-06" db="EMBL/GenBank/DDBJ databases">
        <authorList>
            <consortium name="Lawrence Berkeley National Laboratory"/>
            <person name="Mondo S.J."/>
            <person name="Hensen N."/>
            <person name="Bonometti L."/>
            <person name="Westerberg I."/>
            <person name="Brannstrom I.O."/>
            <person name="Guillou S."/>
            <person name="Cros-Aarteil S."/>
            <person name="Calhoun S."/>
            <person name="Haridas S."/>
            <person name="Kuo A."/>
            <person name="Pangilinan J."/>
            <person name="Riley R."/>
            <person name="Labutti K."/>
            <person name="Andreopoulos B."/>
            <person name="Lipzen A."/>
            <person name="Chen C."/>
            <person name="Yanf M."/>
            <person name="Daum C."/>
            <person name="Ng V."/>
            <person name="Clum A."/>
            <person name="Steindorff A."/>
            <person name="Ohm R."/>
            <person name="Martin F."/>
            <person name="Silar P."/>
            <person name="Natvig D."/>
            <person name="Lalanne C."/>
            <person name="Gautier V."/>
            <person name="Ament-Velasquez S.L."/>
            <person name="Kruys A."/>
            <person name="Hutchinson M.I."/>
            <person name="Powell A.J."/>
            <person name="Barry K."/>
            <person name="Miller A.N."/>
            <person name="Grigoriev I.V."/>
            <person name="Debuchy R."/>
            <person name="Gladieux P."/>
            <person name="Thoren M.H."/>
            <person name="Johannesson H."/>
        </authorList>
    </citation>
    <scope>NUCLEOTIDE SEQUENCE</scope>
    <source>
        <strain evidence="2">PSN324</strain>
    </source>
</reference>
<feature type="compositionally biased region" description="Polar residues" evidence="1">
    <location>
        <begin position="690"/>
        <end position="702"/>
    </location>
</feature>
<dbReference type="Proteomes" id="UP001321749">
    <property type="component" value="Unassembled WGS sequence"/>
</dbReference>
<feature type="compositionally biased region" description="Polar residues" evidence="1">
    <location>
        <begin position="893"/>
        <end position="903"/>
    </location>
</feature>
<feature type="compositionally biased region" description="Acidic residues" evidence="1">
    <location>
        <begin position="164"/>
        <end position="175"/>
    </location>
</feature>
<feature type="compositionally biased region" description="Acidic residues" evidence="1">
    <location>
        <begin position="434"/>
        <end position="455"/>
    </location>
</feature>
<feature type="compositionally biased region" description="Basic and acidic residues" evidence="1">
    <location>
        <begin position="1012"/>
        <end position="1027"/>
    </location>
</feature>
<feature type="compositionally biased region" description="Acidic residues" evidence="1">
    <location>
        <begin position="188"/>
        <end position="213"/>
    </location>
</feature>
<feature type="compositionally biased region" description="Polar residues" evidence="1">
    <location>
        <begin position="304"/>
        <end position="325"/>
    </location>
</feature>
<feature type="compositionally biased region" description="Low complexity" evidence="1">
    <location>
        <begin position="865"/>
        <end position="875"/>
    </location>
</feature>
<proteinExistence type="predicted"/>
<feature type="compositionally biased region" description="Acidic residues" evidence="1">
    <location>
        <begin position="90"/>
        <end position="156"/>
    </location>
</feature>
<feature type="region of interest" description="Disordered" evidence="1">
    <location>
        <begin position="1"/>
        <end position="639"/>
    </location>
</feature>
<feature type="compositionally biased region" description="Basic and acidic residues" evidence="1">
    <location>
        <begin position="733"/>
        <end position="750"/>
    </location>
</feature>
<comment type="caution">
    <text evidence="2">The sequence shown here is derived from an EMBL/GenBank/DDBJ whole genome shotgun (WGS) entry which is preliminary data.</text>
</comment>
<gene>
    <name evidence="2" type="ORF">QBC42DRAFT_11853</name>
</gene>
<organism evidence="2 3">
    <name type="scientific">Cladorrhinum samala</name>
    <dbReference type="NCBI Taxonomy" id="585594"/>
    <lineage>
        <taxon>Eukaryota</taxon>
        <taxon>Fungi</taxon>
        <taxon>Dikarya</taxon>
        <taxon>Ascomycota</taxon>
        <taxon>Pezizomycotina</taxon>
        <taxon>Sordariomycetes</taxon>
        <taxon>Sordariomycetidae</taxon>
        <taxon>Sordariales</taxon>
        <taxon>Podosporaceae</taxon>
        <taxon>Cladorrhinum</taxon>
    </lineage>
</organism>
<feature type="compositionally biased region" description="Acidic residues" evidence="1">
    <location>
        <begin position="490"/>
        <end position="516"/>
    </location>
</feature>
<feature type="compositionally biased region" description="Polar residues" evidence="1">
    <location>
        <begin position="1248"/>
        <end position="1266"/>
    </location>
</feature>
<feature type="compositionally biased region" description="Acidic residues" evidence="1">
    <location>
        <begin position="52"/>
        <end position="66"/>
    </location>
</feature>
<evidence type="ECO:0000313" key="2">
    <source>
        <dbReference type="EMBL" id="KAK4459161.1"/>
    </source>
</evidence>
<reference evidence="2" key="1">
    <citation type="journal article" date="2023" name="Mol. Phylogenet. Evol.">
        <title>Genome-scale phylogeny and comparative genomics of the fungal order Sordariales.</title>
        <authorList>
            <person name="Hensen N."/>
            <person name="Bonometti L."/>
            <person name="Westerberg I."/>
            <person name="Brannstrom I.O."/>
            <person name="Guillou S."/>
            <person name="Cros-Aarteil S."/>
            <person name="Calhoun S."/>
            <person name="Haridas S."/>
            <person name="Kuo A."/>
            <person name="Mondo S."/>
            <person name="Pangilinan J."/>
            <person name="Riley R."/>
            <person name="LaButti K."/>
            <person name="Andreopoulos B."/>
            <person name="Lipzen A."/>
            <person name="Chen C."/>
            <person name="Yan M."/>
            <person name="Daum C."/>
            <person name="Ng V."/>
            <person name="Clum A."/>
            <person name="Steindorff A."/>
            <person name="Ohm R.A."/>
            <person name="Martin F."/>
            <person name="Silar P."/>
            <person name="Natvig D.O."/>
            <person name="Lalanne C."/>
            <person name="Gautier V."/>
            <person name="Ament-Velasquez S.L."/>
            <person name="Kruys A."/>
            <person name="Hutchinson M.I."/>
            <person name="Powell A.J."/>
            <person name="Barry K."/>
            <person name="Miller A.N."/>
            <person name="Grigoriev I.V."/>
            <person name="Debuchy R."/>
            <person name="Gladieux P."/>
            <person name="Hiltunen Thoren M."/>
            <person name="Johannesson H."/>
        </authorList>
    </citation>
    <scope>NUCLEOTIDE SEQUENCE</scope>
    <source>
        <strain evidence="2">PSN324</strain>
    </source>
</reference>
<keyword evidence="3" id="KW-1185">Reference proteome</keyword>
<evidence type="ECO:0000313" key="3">
    <source>
        <dbReference type="Proteomes" id="UP001321749"/>
    </source>
</evidence>
<name>A0AAV9HEC0_9PEZI</name>
<feature type="compositionally biased region" description="Acidic residues" evidence="1">
    <location>
        <begin position="1028"/>
        <end position="1039"/>
    </location>
</feature>
<feature type="compositionally biased region" description="Basic and acidic residues" evidence="1">
    <location>
        <begin position="522"/>
        <end position="534"/>
    </location>
</feature>
<feature type="compositionally biased region" description="Acidic residues" evidence="1">
    <location>
        <begin position="671"/>
        <end position="684"/>
    </location>
</feature>
<feature type="compositionally biased region" description="Pro residues" evidence="1">
    <location>
        <begin position="996"/>
        <end position="1009"/>
    </location>
</feature>
<feature type="compositionally biased region" description="Low complexity" evidence="1">
    <location>
        <begin position="1268"/>
        <end position="1283"/>
    </location>
</feature>
<evidence type="ECO:0000256" key="1">
    <source>
        <dbReference type="SAM" id="MobiDB-lite"/>
    </source>
</evidence>
<feature type="compositionally biased region" description="Acidic residues" evidence="1">
    <location>
        <begin position="463"/>
        <end position="482"/>
    </location>
</feature>
<feature type="compositionally biased region" description="Acidic residues" evidence="1">
    <location>
        <begin position="389"/>
        <end position="402"/>
    </location>
</feature>
<sequence>MEGGEGEGEFYSPMGEEDVAFEEGDRGLDLEGDEYADEAEPLDDGYSNQEYGNEEEGDRGLDDEFEVGQLDEGGEDGYDAGGEFNSDGDYAGEDAEGVDVEEYIDEGDLGPDDGFEDQPDDCGGFDDSVDGDEVAAEDYGGDGDMDEQGDGDEIGDADYGGESAEAEGYDYDDDNMGGGEADFGVEEREQDEVNDGDYDGGFDEGENIGEDYGDGNLDQAQVDWEDDIGGVDEPAAMDADDFDVGGHEDAGGYDAGFDDRGLDDSYGDGTQEDSFGGNDYGGAYAPQESFSSTSRNDTRGFDHASTNYQPDDSASFTTTDYPQDTQSDDHLDASFPAGEPGFDEPVYNDDNQEMERSAAPESEGDAPALTHEEVPDFEPESERVQDAFAVEEEEEEEQEDQPELLREGEELEVQSVAADEEESVAGYGEQIGYQDDDEDEARSLEEVPEQSFDDGQESHDDSAPEEDDQVYEGEIMHEDDEPSTGPMADDTWEPEPAAEEEEVDNLDYVLEQEDGQLPDVAHLNHESDYERDFDQELAGQSDNEAEFGEQTSVASEGFEASEDLEASGQLHAADDRDAEGLNEVFEVEAAEEREPDENLEYVPDEPETACIDQQDGAGFASDRDFDEHADRSQDLWDDSDEIPCVLETVDDDQVNFEIQEPPLQERPEIDYVPEEPEENLEIEDDRAISESANTGEPIQQSEFVDDEPTDTYMSGEQFDQRESVTEALEPESAEGRYDGDGWGDDYREEFATDQGLYEARDFPDPGSRAASAEPAPVQVHDEQFAVDDASEEIAHSPVSIADVYSAPASPAPEDEPEVAINESFGAESASFHDEISYPPPPQPEALATEQELSEPYEPQDDASDGGDSIIDSYSDPEMDSPMSMQEPFHQDPESFQSPQQARQSTHDQDQYSPPLTPVGDSFDDGLFPGYVNDHLKSPAVASNWGRQSQLLSPRAPPTPPLEDQDGQDYQERHELPEFQEDAYPYSVYDGSEYGPMTPPPDQDAPPLPSPHIIKDRIGALDDRQYQEDREESINEEPENFDDHIILDGHDILPSQQLAEENGGEPDEFDRDAVPEFPEPLFSKPSPKQDTAAFRAQTQPIEDIDEQLPHRSLSFSDEAHDSDLGSPELEYSGIDDEPVFEMMTSGPTGSEGHYEAEERDVYIQDELQLDQAAIEVDEPVQSPPLEQAKDHFLVVPVMMSPASGFEEHQDESPVHGRHQPHLIFAEAQPAQYYEKTVRSPEPMGQDVYQTEASEPEQVNSAVPSDTPQPEMYEPYDDYPYVDPDAIPEIDNSDMQPQAAVTSSTLSREGQVHEDAEQAPLPEEQPKREPTPHAPALSLFPKRKPVENPTNVAVPPNAETPPTGNRERGDPMAQMPYQANDPMAMNATPAGETGEGQDTNGCSPLCLLRRWAMGWKC</sequence>
<feature type="compositionally biased region" description="Acidic residues" evidence="1">
    <location>
        <begin position="851"/>
        <end position="864"/>
    </location>
</feature>
<accession>A0AAV9HEC0</accession>
<feature type="region of interest" description="Disordered" evidence="1">
    <location>
        <begin position="1248"/>
        <end position="1399"/>
    </location>
</feature>
<feature type="compositionally biased region" description="Basic and acidic residues" evidence="1">
    <location>
        <begin position="370"/>
        <end position="385"/>
    </location>
</feature>
<feature type="compositionally biased region" description="Acidic residues" evidence="1">
    <location>
        <begin position="30"/>
        <end position="43"/>
    </location>
</feature>